<organism evidence="2 3">
    <name type="scientific">Microbacterium stercoris</name>
    <dbReference type="NCBI Taxonomy" id="2820289"/>
    <lineage>
        <taxon>Bacteria</taxon>
        <taxon>Bacillati</taxon>
        <taxon>Actinomycetota</taxon>
        <taxon>Actinomycetes</taxon>
        <taxon>Micrococcales</taxon>
        <taxon>Microbacteriaceae</taxon>
        <taxon>Microbacterium</taxon>
    </lineage>
</organism>
<comment type="caution">
    <text evidence="2">The sequence shown here is derived from an EMBL/GenBank/DDBJ whole genome shotgun (WGS) entry which is preliminary data.</text>
</comment>
<gene>
    <name evidence="2" type="ORF">J5V96_09000</name>
</gene>
<dbReference type="AlphaFoldDB" id="A0A939QRD7"/>
<evidence type="ECO:0000313" key="3">
    <source>
        <dbReference type="Proteomes" id="UP000680132"/>
    </source>
</evidence>
<proteinExistence type="predicted"/>
<dbReference type="EMBL" id="JAGFOA010000003">
    <property type="protein sequence ID" value="MBO3663653.1"/>
    <property type="molecule type" value="Genomic_DNA"/>
</dbReference>
<feature type="transmembrane region" description="Helical" evidence="1">
    <location>
        <begin position="121"/>
        <end position="142"/>
    </location>
</feature>
<dbReference type="RefSeq" id="WP_208502957.1">
    <property type="nucleotide sequence ID" value="NZ_JAGFOA010000003.1"/>
</dbReference>
<keyword evidence="1" id="KW-0812">Transmembrane</keyword>
<protein>
    <submittedName>
        <fullName evidence="2">Uncharacterized protein</fullName>
    </submittedName>
</protein>
<evidence type="ECO:0000256" key="1">
    <source>
        <dbReference type="SAM" id="Phobius"/>
    </source>
</evidence>
<keyword evidence="1" id="KW-1133">Transmembrane helix</keyword>
<dbReference type="Proteomes" id="UP000680132">
    <property type="component" value="Unassembled WGS sequence"/>
</dbReference>
<keyword evidence="3" id="KW-1185">Reference proteome</keyword>
<name>A0A939QRD7_9MICO</name>
<feature type="transmembrane region" description="Helical" evidence="1">
    <location>
        <begin position="88"/>
        <end position="109"/>
    </location>
</feature>
<accession>A0A939QRD7</accession>
<feature type="transmembrane region" description="Helical" evidence="1">
    <location>
        <begin position="55"/>
        <end position="76"/>
    </location>
</feature>
<sequence length="158" mass="15865">MPRALRGSWRRAGVEMLAMPPLAMLAASSLFLPMAPAFGLSLGLVGSQASVEGAFLLLLFALTLAAALWAVALAASGDAPVTAERARIAAGLLGVVSGLLGAVDGIVIGRLGGYAPQGAGVVLLTIMSLVLVTASALALLSLRTPDRAAPPSDRNPAR</sequence>
<evidence type="ECO:0000313" key="2">
    <source>
        <dbReference type="EMBL" id="MBO3663653.1"/>
    </source>
</evidence>
<reference evidence="2" key="1">
    <citation type="submission" date="2021-03" db="EMBL/GenBank/DDBJ databases">
        <title>Microbacterium sp. nov., a novel actinobacterium isolated from cow dung.</title>
        <authorList>
            <person name="Zhang L."/>
        </authorList>
    </citation>
    <scope>NUCLEOTIDE SEQUENCE</scope>
    <source>
        <strain evidence="2">NEAU-LLB</strain>
    </source>
</reference>
<keyword evidence="1" id="KW-0472">Membrane</keyword>